<evidence type="ECO:0000256" key="3">
    <source>
        <dbReference type="SAM" id="MobiDB-lite"/>
    </source>
</evidence>
<dbReference type="InterPro" id="IPR036390">
    <property type="entry name" value="WH_DNA-bd_sf"/>
</dbReference>
<feature type="DNA-binding region" description="Fork-head" evidence="2">
    <location>
        <begin position="62"/>
        <end position="147"/>
    </location>
</feature>
<dbReference type="Gene3D" id="1.10.10.10">
    <property type="entry name" value="Winged helix-like DNA-binding domain superfamily/Winged helix DNA-binding domain"/>
    <property type="match status" value="1"/>
</dbReference>
<dbReference type="InterPro" id="IPR001766">
    <property type="entry name" value="Fork_head_dom"/>
</dbReference>
<proteinExistence type="predicted"/>
<dbReference type="CDD" id="cd00059">
    <property type="entry name" value="FH_FOX"/>
    <property type="match status" value="1"/>
</dbReference>
<dbReference type="GO" id="GO:0000981">
    <property type="term" value="F:DNA-binding transcription factor activity, RNA polymerase II-specific"/>
    <property type="evidence" value="ECO:0007669"/>
    <property type="project" value="TreeGrafter"/>
</dbReference>
<organism evidence="5 6">
    <name type="scientific">Serendipita indica (strain DSM 11827)</name>
    <name type="common">Root endophyte fungus</name>
    <name type="synonym">Piriformospora indica</name>
    <dbReference type="NCBI Taxonomy" id="1109443"/>
    <lineage>
        <taxon>Eukaryota</taxon>
        <taxon>Fungi</taxon>
        <taxon>Dikarya</taxon>
        <taxon>Basidiomycota</taxon>
        <taxon>Agaricomycotina</taxon>
        <taxon>Agaricomycetes</taxon>
        <taxon>Sebacinales</taxon>
        <taxon>Serendipitaceae</taxon>
        <taxon>Serendipita</taxon>
    </lineage>
</organism>
<dbReference type="PANTHER" id="PTHR11829:SF343">
    <property type="entry name" value="FORK-HEAD DOMAIN-CONTAINING PROTEIN"/>
    <property type="match status" value="1"/>
</dbReference>
<name>G4TDS7_SERID</name>
<comment type="caution">
    <text evidence="5">The sequence shown here is derived from an EMBL/GenBank/DDBJ whole genome shotgun (WGS) entry which is preliminary data.</text>
</comment>
<feature type="domain" description="Fork-head" evidence="4">
    <location>
        <begin position="62"/>
        <end position="147"/>
    </location>
</feature>
<reference evidence="5 6" key="1">
    <citation type="journal article" date="2011" name="PLoS Pathog.">
        <title>Endophytic Life Strategies Decoded by Genome and Transcriptome Analyses of the Mutualistic Root Symbiont Piriformospora indica.</title>
        <authorList>
            <person name="Zuccaro A."/>
            <person name="Lahrmann U."/>
            <person name="Guldener U."/>
            <person name="Langen G."/>
            <person name="Pfiffi S."/>
            <person name="Biedenkopf D."/>
            <person name="Wong P."/>
            <person name="Samans B."/>
            <person name="Grimm C."/>
            <person name="Basiewicz M."/>
            <person name="Murat C."/>
            <person name="Martin F."/>
            <person name="Kogel K.H."/>
        </authorList>
    </citation>
    <scope>NUCLEOTIDE SEQUENCE [LARGE SCALE GENOMIC DNA]</scope>
    <source>
        <strain evidence="5 6">DSM 11827</strain>
    </source>
</reference>
<feature type="region of interest" description="Disordered" evidence="3">
    <location>
        <begin position="327"/>
        <end position="347"/>
    </location>
</feature>
<dbReference type="PROSITE" id="PS50039">
    <property type="entry name" value="FORK_HEAD_3"/>
    <property type="match status" value="1"/>
</dbReference>
<evidence type="ECO:0000259" key="4">
    <source>
        <dbReference type="PROSITE" id="PS50039"/>
    </source>
</evidence>
<dbReference type="AlphaFoldDB" id="G4TDS7"/>
<dbReference type="InParanoid" id="G4TDS7"/>
<feature type="region of interest" description="Disordered" evidence="3">
    <location>
        <begin position="139"/>
        <end position="162"/>
    </location>
</feature>
<dbReference type="GO" id="GO:0005634">
    <property type="term" value="C:nucleus"/>
    <property type="evidence" value="ECO:0007669"/>
    <property type="project" value="UniProtKB-SubCell"/>
</dbReference>
<dbReference type="GO" id="GO:0000978">
    <property type="term" value="F:RNA polymerase II cis-regulatory region sequence-specific DNA binding"/>
    <property type="evidence" value="ECO:0007669"/>
    <property type="project" value="TreeGrafter"/>
</dbReference>
<gene>
    <name evidence="5" type="ORF">PIIN_03370</name>
</gene>
<accession>G4TDS7</accession>
<dbReference type="Proteomes" id="UP000007148">
    <property type="component" value="Unassembled WGS sequence"/>
</dbReference>
<dbReference type="InterPro" id="IPR036388">
    <property type="entry name" value="WH-like_DNA-bd_sf"/>
</dbReference>
<sequence length="347" mass="37975">MSAAEDEPAASTSAPRSGTYYPAPDELDPNVPINLSSLRDAPAGGDGKPLYSRLIEREHRYAIKGSPENRLLLEEIYYAIEQRCRENNKKLRTVGSNNSVRHNLSLNSCFQKVPRPLTDRGKGSYWTVDDSVDPKQGIHRVRSRRRKNKHAGDHTASPGPYGFGYGGADGSYDAYAAMYPYGYENAMFPPHFAPPGGEMTGAPMTFADGQSSLGATTSAGASAGGQAATTTTTTTTTATTITAPGPGASSSSDHGPENVDWKGLYLSELERLKTITREQDKEEAPQEWYRMMSMRLRMGMMGLAPFTGIEQQTSHLRSHHRHDLHGVLEHEAMDDSGVMEEDDEEDE</sequence>
<evidence type="ECO:0000256" key="1">
    <source>
        <dbReference type="ARBA" id="ARBA00023125"/>
    </source>
</evidence>
<feature type="region of interest" description="Disordered" evidence="3">
    <location>
        <begin position="1"/>
        <end position="45"/>
    </location>
</feature>
<comment type="subcellular location">
    <subcellularLocation>
        <location evidence="2">Nucleus</location>
    </subcellularLocation>
</comment>
<evidence type="ECO:0000256" key="2">
    <source>
        <dbReference type="PROSITE-ProRule" id="PRU00089"/>
    </source>
</evidence>
<dbReference type="SMART" id="SM00339">
    <property type="entry name" value="FH"/>
    <property type="match status" value="1"/>
</dbReference>
<dbReference type="Pfam" id="PF00250">
    <property type="entry name" value="Forkhead"/>
    <property type="match status" value="1"/>
</dbReference>
<dbReference type="OrthoDB" id="5954824at2759"/>
<dbReference type="PANTHER" id="PTHR11829">
    <property type="entry name" value="FORKHEAD BOX PROTEIN"/>
    <property type="match status" value="1"/>
</dbReference>
<dbReference type="HOGENOM" id="CLU_043549_0_0_1"/>
<feature type="compositionally biased region" description="Basic residues" evidence="3">
    <location>
        <begin position="139"/>
        <end position="149"/>
    </location>
</feature>
<dbReference type="InterPro" id="IPR050211">
    <property type="entry name" value="FOX_domain-containing"/>
</dbReference>
<protein>
    <recommendedName>
        <fullName evidence="4">Fork-head domain-containing protein</fullName>
    </recommendedName>
</protein>
<evidence type="ECO:0000313" key="6">
    <source>
        <dbReference type="Proteomes" id="UP000007148"/>
    </source>
</evidence>
<feature type="compositionally biased region" description="Low complexity" evidence="3">
    <location>
        <begin position="210"/>
        <end position="249"/>
    </location>
</feature>
<feature type="region of interest" description="Disordered" evidence="3">
    <location>
        <begin position="210"/>
        <end position="256"/>
    </location>
</feature>
<dbReference type="EMBL" id="CAFZ01000056">
    <property type="protein sequence ID" value="CCA69470.1"/>
    <property type="molecule type" value="Genomic_DNA"/>
</dbReference>
<dbReference type="OMA" id="NINWHHA"/>
<dbReference type="STRING" id="1109443.G4TDS7"/>
<evidence type="ECO:0000313" key="5">
    <source>
        <dbReference type="EMBL" id="CCA69470.1"/>
    </source>
</evidence>
<dbReference type="SUPFAM" id="SSF46785">
    <property type="entry name" value="Winged helix' DNA-binding domain"/>
    <property type="match status" value="1"/>
</dbReference>
<feature type="compositionally biased region" description="Acidic residues" evidence="3">
    <location>
        <begin position="334"/>
        <end position="347"/>
    </location>
</feature>
<keyword evidence="1 2" id="KW-0238">DNA-binding</keyword>
<keyword evidence="2" id="KW-0539">Nucleus</keyword>
<dbReference type="eggNOG" id="KOG2294">
    <property type="taxonomic scope" value="Eukaryota"/>
</dbReference>
<keyword evidence="6" id="KW-1185">Reference proteome</keyword>